<dbReference type="EMBL" id="QXTE01000092">
    <property type="protein sequence ID" value="TFK06869.1"/>
    <property type="molecule type" value="Genomic_DNA"/>
</dbReference>
<accession>A0A4D9E8Q6</accession>
<evidence type="ECO:0000313" key="2">
    <source>
        <dbReference type="Proteomes" id="UP000297703"/>
    </source>
</evidence>
<dbReference type="GO" id="GO:0016740">
    <property type="term" value="F:transferase activity"/>
    <property type="evidence" value="ECO:0007669"/>
    <property type="project" value="UniProtKB-KW"/>
</dbReference>
<sequence length="102" mass="11512">MSCSVTLLDISELIILYFYINIIFNSGNIHDLKIAFIYMAMHYHTQDCDAVSKVSYEKINYICSTKVLSKITPNAATLTHVSRRATGTGSKGIKQNYIELFP</sequence>
<reference evidence="1 2" key="1">
    <citation type="submission" date="2019-04" db="EMBL/GenBank/DDBJ databases">
        <title>Draft genome of the big-headed turtle Platysternon megacephalum.</title>
        <authorList>
            <person name="Gong S."/>
        </authorList>
    </citation>
    <scope>NUCLEOTIDE SEQUENCE [LARGE SCALE GENOMIC DNA]</scope>
    <source>
        <strain evidence="1">DO16091913</strain>
        <tissue evidence="1">Muscle</tissue>
    </source>
</reference>
<keyword evidence="1" id="KW-0808">Transferase</keyword>
<proteinExistence type="predicted"/>
<gene>
    <name evidence="1" type="ORF">DR999_PMT10336</name>
</gene>
<protein>
    <submittedName>
        <fullName evidence="1">Gamma-glutamyltransferase 7</fullName>
    </submittedName>
</protein>
<dbReference type="AlphaFoldDB" id="A0A4D9E8Q6"/>
<evidence type="ECO:0000313" key="1">
    <source>
        <dbReference type="EMBL" id="TFK06869.1"/>
    </source>
</evidence>
<dbReference type="Proteomes" id="UP000297703">
    <property type="component" value="Unassembled WGS sequence"/>
</dbReference>
<name>A0A4D9E8Q6_9SAUR</name>
<organism evidence="1 2">
    <name type="scientific">Platysternon megacephalum</name>
    <name type="common">big-headed turtle</name>
    <dbReference type="NCBI Taxonomy" id="55544"/>
    <lineage>
        <taxon>Eukaryota</taxon>
        <taxon>Metazoa</taxon>
        <taxon>Chordata</taxon>
        <taxon>Craniata</taxon>
        <taxon>Vertebrata</taxon>
        <taxon>Euteleostomi</taxon>
        <taxon>Archelosauria</taxon>
        <taxon>Testudinata</taxon>
        <taxon>Testudines</taxon>
        <taxon>Cryptodira</taxon>
        <taxon>Durocryptodira</taxon>
        <taxon>Testudinoidea</taxon>
        <taxon>Platysternidae</taxon>
        <taxon>Platysternon</taxon>
    </lineage>
</organism>
<keyword evidence="2" id="KW-1185">Reference proteome</keyword>
<comment type="caution">
    <text evidence="1">The sequence shown here is derived from an EMBL/GenBank/DDBJ whole genome shotgun (WGS) entry which is preliminary data.</text>
</comment>
<reference evidence="1 2" key="2">
    <citation type="submission" date="2019-04" db="EMBL/GenBank/DDBJ databases">
        <title>The genome sequence of big-headed turtle.</title>
        <authorList>
            <person name="Gong S."/>
        </authorList>
    </citation>
    <scope>NUCLEOTIDE SEQUENCE [LARGE SCALE GENOMIC DNA]</scope>
    <source>
        <strain evidence="1">DO16091913</strain>
        <tissue evidence="1">Muscle</tissue>
    </source>
</reference>